<dbReference type="EC" id="1.1.3.37" evidence="4 9"/>
<keyword evidence="5 9" id="KW-0285">Flavoprotein</keyword>
<evidence type="ECO:0000256" key="9">
    <source>
        <dbReference type="RuleBase" id="RU367158"/>
    </source>
</evidence>
<evidence type="ECO:0000256" key="6">
    <source>
        <dbReference type="ARBA" id="ARBA00022827"/>
    </source>
</evidence>
<dbReference type="Gene3D" id="3.30.465.10">
    <property type="match status" value="1"/>
</dbReference>
<evidence type="ECO:0000313" key="13">
    <source>
        <dbReference type="Proteomes" id="UP000184188"/>
    </source>
</evidence>
<keyword evidence="9" id="KW-0496">Mitochondrion</keyword>
<dbReference type="GO" id="GO:0070485">
    <property type="term" value="P:dehydro-D-arabinono-1,4-lactone biosynthetic process"/>
    <property type="evidence" value="ECO:0007669"/>
    <property type="project" value="EnsemblFungi"/>
</dbReference>
<evidence type="ECO:0000256" key="2">
    <source>
        <dbReference type="ARBA" id="ARBA00005083"/>
    </source>
</evidence>
<dbReference type="InterPro" id="IPR010031">
    <property type="entry name" value="FAD_lactone_oxidase-like"/>
</dbReference>
<feature type="compositionally biased region" description="Basic and acidic residues" evidence="10">
    <location>
        <begin position="514"/>
        <end position="537"/>
    </location>
</feature>
<dbReference type="Gene3D" id="3.30.43.10">
    <property type="entry name" value="Uridine Diphospho-n-acetylenolpyruvylglucosamine Reductase, domain 2"/>
    <property type="match status" value="1"/>
</dbReference>
<dbReference type="InterPro" id="IPR030654">
    <property type="entry name" value="Sugar_lactone_oxidase"/>
</dbReference>
<dbReference type="GeneID" id="34612335"/>
<dbReference type="EMBL" id="KV878344">
    <property type="protein sequence ID" value="OJJ45591.1"/>
    <property type="molecule type" value="Genomic_DNA"/>
</dbReference>
<evidence type="ECO:0000259" key="11">
    <source>
        <dbReference type="PROSITE" id="PS51387"/>
    </source>
</evidence>
<dbReference type="PROSITE" id="PS51387">
    <property type="entry name" value="FAD_PCMH"/>
    <property type="match status" value="1"/>
</dbReference>
<organism evidence="12 13">
    <name type="scientific">Penicilliopsis zonata CBS 506.65</name>
    <dbReference type="NCBI Taxonomy" id="1073090"/>
    <lineage>
        <taxon>Eukaryota</taxon>
        <taxon>Fungi</taxon>
        <taxon>Dikarya</taxon>
        <taxon>Ascomycota</taxon>
        <taxon>Pezizomycotina</taxon>
        <taxon>Eurotiomycetes</taxon>
        <taxon>Eurotiomycetidae</taxon>
        <taxon>Eurotiales</taxon>
        <taxon>Aspergillaceae</taxon>
        <taxon>Penicilliopsis</taxon>
    </lineage>
</organism>
<keyword evidence="7 9" id="KW-0560">Oxidoreductase</keyword>
<sequence>MDPAVLRELSRLDPAVAFRASTDHLHHTWAKTFFSRPELYVQPESIEEIQKVVTVARRCRRRLVTVGSGHSPSDLTCTSAWLVNLDRFNRVLEIDQDKKIVTVQAGIRLRDLGKELERYGLTLSNLGSIDEQSLAGVIATGTHGSSLRHGLLSECILSLTLMLANGQLVRCSPSSNVELFRAALVSLGALGIVVEITFQAEATFKIAWHQSRHTLASVLDNWATGLWTTHEFVRVWWMPYQQSAIVWHADKTDLPVCPPPTTFYGEWIGYHIYHNLLALGNYVPRVLPWVEWFVFGMQYGFRAGATVTEAVEPARDGLLMNCLYSQFVNEWALPLEKGPEAITRLSAWLLGDSEQARIPFSSKDVWVHCPIEVRVADTSLNRNPRPFLDPTCANGPTLYLNATLYRPYLRDPPCRERYYEAFEWLMRDLGARPHWAKNFETSDLATMYGDDMHAWLKVRQEVDSDGLFLGEWHLRNLPLSSSPSPSSLALMEREQTRRPLRGVAGAGDGLEWIGDKRWEDAGHDEPNGEGEEQGKRDDDDEDDGLSPVTAASEDSFDLLATGEASVVVVPAPSRNE</sequence>
<comment type="pathway">
    <text evidence="2 9">Cofactor biosynthesis; D-erythroascorbate biosynthesis; dehydro-D-arabinono-1,4-lactone from D-arabinose: step 2/2.</text>
</comment>
<proteinExistence type="inferred from homology"/>
<dbReference type="OrthoDB" id="610608at2759"/>
<dbReference type="STRING" id="1073090.A0A1L9SEH5"/>
<dbReference type="GO" id="GO:0000001">
    <property type="term" value="P:mitochondrion inheritance"/>
    <property type="evidence" value="ECO:0007669"/>
    <property type="project" value="EnsemblFungi"/>
</dbReference>
<dbReference type="Pfam" id="PF01565">
    <property type="entry name" value="FAD_binding_4"/>
    <property type="match status" value="1"/>
</dbReference>
<feature type="domain" description="FAD-binding PCMH-type" evidence="11">
    <location>
        <begin position="33"/>
        <end position="203"/>
    </location>
</feature>
<dbReference type="InterPro" id="IPR016169">
    <property type="entry name" value="FAD-bd_PCMH_sub2"/>
</dbReference>
<dbReference type="Gene3D" id="3.30.70.2520">
    <property type="match status" value="1"/>
</dbReference>
<evidence type="ECO:0000256" key="4">
    <source>
        <dbReference type="ARBA" id="ARBA00013136"/>
    </source>
</evidence>
<comment type="subcellular location">
    <subcellularLocation>
        <location evidence="9">Mitochondrion membrane</location>
    </subcellularLocation>
</comment>
<dbReference type="SUPFAM" id="SSF56176">
    <property type="entry name" value="FAD-binding/transporter-associated domain-like"/>
    <property type="match status" value="1"/>
</dbReference>
<dbReference type="GO" id="GO:0031489">
    <property type="term" value="F:myosin V binding"/>
    <property type="evidence" value="ECO:0007669"/>
    <property type="project" value="EnsemblFungi"/>
</dbReference>
<dbReference type="PROSITE" id="PS00862">
    <property type="entry name" value="OX2_COVAL_FAD"/>
    <property type="match status" value="1"/>
</dbReference>
<keyword evidence="6 9" id="KW-0274">FAD</keyword>
<name>A0A1L9SEH5_9EURO</name>
<feature type="region of interest" description="Disordered" evidence="10">
    <location>
        <begin position="514"/>
        <end position="557"/>
    </location>
</feature>
<comment type="cofactor">
    <cofactor evidence="1 9">
        <name>FAD</name>
        <dbReference type="ChEBI" id="CHEBI:57692"/>
    </cofactor>
</comment>
<dbReference type="InterPro" id="IPR006094">
    <property type="entry name" value="Oxid_FAD_bind_N"/>
</dbReference>
<dbReference type="GO" id="GO:0034599">
    <property type="term" value="P:cellular response to oxidative stress"/>
    <property type="evidence" value="ECO:0007669"/>
    <property type="project" value="EnsemblFungi"/>
</dbReference>
<comment type="similarity">
    <text evidence="3 9">Belongs to the oxygen-dependent FAD-linked oxidoreductase family.</text>
</comment>
<reference evidence="13" key="1">
    <citation type="journal article" date="2017" name="Genome Biol.">
        <title>Comparative genomics reveals high biological diversity and specific adaptations in the industrially and medically important fungal genus Aspergillus.</title>
        <authorList>
            <person name="de Vries R.P."/>
            <person name="Riley R."/>
            <person name="Wiebenga A."/>
            <person name="Aguilar-Osorio G."/>
            <person name="Amillis S."/>
            <person name="Uchima C.A."/>
            <person name="Anderluh G."/>
            <person name="Asadollahi M."/>
            <person name="Askin M."/>
            <person name="Barry K."/>
            <person name="Battaglia E."/>
            <person name="Bayram O."/>
            <person name="Benocci T."/>
            <person name="Braus-Stromeyer S.A."/>
            <person name="Caldana C."/>
            <person name="Canovas D."/>
            <person name="Cerqueira G.C."/>
            <person name="Chen F."/>
            <person name="Chen W."/>
            <person name="Choi C."/>
            <person name="Clum A."/>
            <person name="Dos Santos R.A."/>
            <person name="Damasio A.R."/>
            <person name="Diallinas G."/>
            <person name="Emri T."/>
            <person name="Fekete E."/>
            <person name="Flipphi M."/>
            <person name="Freyberg S."/>
            <person name="Gallo A."/>
            <person name="Gournas C."/>
            <person name="Habgood R."/>
            <person name="Hainaut M."/>
            <person name="Harispe M.L."/>
            <person name="Henrissat B."/>
            <person name="Hilden K.S."/>
            <person name="Hope R."/>
            <person name="Hossain A."/>
            <person name="Karabika E."/>
            <person name="Karaffa L."/>
            <person name="Karanyi Z."/>
            <person name="Krasevec N."/>
            <person name="Kuo A."/>
            <person name="Kusch H."/>
            <person name="LaButti K."/>
            <person name="Lagendijk E.L."/>
            <person name="Lapidus A."/>
            <person name="Levasseur A."/>
            <person name="Lindquist E."/>
            <person name="Lipzen A."/>
            <person name="Logrieco A.F."/>
            <person name="MacCabe A."/>
            <person name="Maekelae M.R."/>
            <person name="Malavazi I."/>
            <person name="Melin P."/>
            <person name="Meyer V."/>
            <person name="Mielnichuk N."/>
            <person name="Miskei M."/>
            <person name="Molnar A.P."/>
            <person name="Mule G."/>
            <person name="Ngan C.Y."/>
            <person name="Orejas M."/>
            <person name="Orosz E."/>
            <person name="Ouedraogo J.P."/>
            <person name="Overkamp K.M."/>
            <person name="Park H.-S."/>
            <person name="Perrone G."/>
            <person name="Piumi F."/>
            <person name="Punt P.J."/>
            <person name="Ram A.F."/>
            <person name="Ramon A."/>
            <person name="Rauscher S."/>
            <person name="Record E."/>
            <person name="Riano-Pachon D.M."/>
            <person name="Robert V."/>
            <person name="Roehrig J."/>
            <person name="Ruller R."/>
            <person name="Salamov A."/>
            <person name="Salih N.S."/>
            <person name="Samson R.A."/>
            <person name="Sandor E."/>
            <person name="Sanguinetti M."/>
            <person name="Schuetze T."/>
            <person name="Sepcic K."/>
            <person name="Shelest E."/>
            <person name="Sherlock G."/>
            <person name="Sophianopoulou V."/>
            <person name="Squina F.M."/>
            <person name="Sun H."/>
            <person name="Susca A."/>
            <person name="Todd R.B."/>
            <person name="Tsang A."/>
            <person name="Unkles S.E."/>
            <person name="van de Wiele N."/>
            <person name="van Rossen-Uffink D."/>
            <person name="Oliveira J.V."/>
            <person name="Vesth T.C."/>
            <person name="Visser J."/>
            <person name="Yu J.-H."/>
            <person name="Zhou M."/>
            <person name="Andersen M.R."/>
            <person name="Archer D.B."/>
            <person name="Baker S.E."/>
            <person name="Benoit I."/>
            <person name="Brakhage A.A."/>
            <person name="Braus G.H."/>
            <person name="Fischer R."/>
            <person name="Frisvad J.C."/>
            <person name="Goldman G.H."/>
            <person name="Houbraken J."/>
            <person name="Oakley B."/>
            <person name="Pocsi I."/>
            <person name="Scazzocchio C."/>
            <person name="Seiboth B."/>
            <person name="vanKuyk P.A."/>
            <person name="Wortman J."/>
            <person name="Dyer P.S."/>
            <person name="Grigoriev I.V."/>
        </authorList>
    </citation>
    <scope>NUCLEOTIDE SEQUENCE [LARGE SCALE GENOMIC DNA]</scope>
    <source>
        <strain evidence="13">CBS 506.65</strain>
    </source>
</reference>
<evidence type="ECO:0000313" key="12">
    <source>
        <dbReference type="EMBL" id="OJJ45591.1"/>
    </source>
</evidence>
<accession>A0A1L9SEH5</accession>
<dbReference type="Pfam" id="PF04030">
    <property type="entry name" value="ALO"/>
    <property type="match status" value="1"/>
</dbReference>
<comment type="catalytic activity">
    <reaction evidence="9">
        <text>D-arabinono-1,4-lactone + O2 = dehydro-D-arabinono-1,4-lactone + H2O2 + H(+)</text>
        <dbReference type="Rhea" id="RHEA:23756"/>
        <dbReference type="ChEBI" id="CHEBI:15378"/>
        <dbReference type="ChEBI" id="CHEBI:15379"/>
        <dbReference type="ChEBI" id="CHEBI:16240"/>
        <dbReference type="ChEBI" id="CHEBI:16292"/>
        <dbReference type="ChEBI" id="CHEBI:58277"/>
        <dbReference type="EC" id="1.1.3.37"/>
    </reaction>
</comment>
<dbReference type="InterPro" id="IPR036318">
    <property type="entry name" value="FAD-bd_PCMH-like_sf"/>
</dbReference>
<dbReference type="InterPro" id="IPR007173">
    <property type="entry name" value="ALO_C"/>
</dbReference>
<protein>
    <recommendedName>
        <fullName evidence="4 9">D-arabinono-1,4-lactone oxidase</fullName>
        <shortName evidence="9">ALO</shortName>
        <ecNumber evidence="4 9">1.1.3.37</ecNumber>
    </recommendedName>
    <alternativeName>
        <fullName evidence="8 9">L-galactono-gamma-lactone oxidase</fullName>
    </alternativeName>
</protein>
<evidence type="ECO:0000256" key="10">
    <source>
        <dbReference type="SAM" id="MobiDB-lite"/>
    </source>
</evidence>
<dbReference type="InterPro" id="IPR016166">
    <property type="entry name" value="FAD-bd_PCMH"/>
</dbReference>
<gene>
    <name evidence="12" type="ORF">ASPZODRAFT_152638</name>
</gene>
<evidence type="ECO:0000256" key="1">
    <source>
        <dbReference type="ARBA" id="ARBA00001974"/>
    </source>
</evidence>
<evidence type="ECO:0000256" key="5">
    <source>
        <dbReference type="ARBA" id="ARBA00022630"/>
    </source>
</evidence>
<dbReference type="GO" id="GO:0071949">
    <property type="term" value="F:FAD binding"/>
    <property type="evidence" value="ECO:0007669"/>
    <property type="project" value="UniProtKB-UniRule"/>
</dbReference>
<dbReference type="VEuPathDB" id="FungiDB:ASPZODRAFT_152638"/>
<evidence type="ECO:0000256" key="8">
    <source>
        <dbReference type="ARBA" id="ARBA00033418"/>
    </source>
</evidence>
<dbReference type="InterPro" id="IPR006093">
    <property type="entry name" value="Oxy_OxRdtase_FAD_BS"/>
</dbReference>
<dbReference type="RefSeq" id="XP_022580101.1">
    <property type="nucleotide sequence ID" value="XM_022725871.1"/>
</dbReference>
<dbReference type="Proteomes" id="UP000184188">
    <property type="component" value="Unassembled WGS sequence"/>
</dbReference>
<dbReference type="InterPro" id="IPR016167">
    <property type="entry name" value="FAD-bd_PCMH_sub1"/>
</dbReference>
<dbReference type="NCBIfam" id="TIGR01678">
    <property type="entry name" value="FAD_lactone_ox"/>
    <property type="match status" value="1"/>
</dbReference>
<keyword evidence="13" id="KW-1185">Reference proteome</keyword>
<dbReference type="GO" id="GO:0032473">
    <property type="term" value="C:cytoplasmic side of mitochondrial outer membrane"/>
    <property type="evidence" value="ECO:0007669"/>
    <property type="project" value="EnsemblFungi"/>
</dbReference>
<dbReference type="AlphaFoldDB" id="A0A1L9SEH5"/>
<dbReference type="UniPathway" id="UPA00771">
    <property type="reaction ID" value="UER00766"/>
</dbReference>
<dbReference type="GO" id="GO:0003885">
    <property type="term" value="F:D-arabinono-1,4-lactone oxidase activity"/>
    <property type="evidence" value="ECO:0007669"/>
    <property type="project" value="UniProtKB-UniRule"/>
</dbReference>
<evidence type="ECO:0000256" key="3">
    <source>
        <dbReference type="ARBA" id="ARBA00005466"/>
    </source>
</evidence>
<evidence type="ECO:0000256" key="7">
    <source>
        <dbReference type="ARBA" id="ARBA00023002"/>
    </source>
</evidence>
<dbReference type="PANTHER" id="PTHR43762">
    <property type="entry name" value="L-GULONOLACTONE OXIDASE"/>
    <property type="match status" value="1"/>
</dbReference>
<dbReference type="PANTHER" id="PTHR43762:SF1">
    <property type="entry name" value="D-ARABINONO-1,4-LACTONE OXIDASE"/>
    <property type="match status" value="1"/>
</dbReference>